<evidence type="ECO:0000313" key="2">
    <source>
        <dbReference type="Proteomes" id="UP001158576"/>
    </source>
</evidence>
<dbReference type="EMBL" id="OU015569">
    <property type="protein sequence ID" value="CAG5098232.1"/>
    <property type="molecule type" value="Genomic_DNA"/>
</dbReference>
<name>A0ABN7SD06_OIKDI</name>
<protein>
    <submittedName>
        <fullName evidence="1">Oidioi.mRNA.OKI2018_I69.XSR.g15484.t1.cds</fullName>
    </submittedName>
</protein>
<accession>A0ABN7SD06</accession>
<sequence>MEIYDEVKKNVSEAIAKISKYTEKDFKIRSQKSLMLRCLPGRNAGKERTKDGVTRRCTKEGLLDLGEIKQILDPMGNILGNIGGTVDLKEMKLWIPKKR</sequence>
<reference evidence="1 2" key="1">
    <citation type="submission" date="2021-04" db="EMBL/GenBank/DDBJ databases">
        <authorList>
            <person name="Bliznina A."/>
        </authorList>
    </citation>
    <scope>NUCLEOTIDE SEQUENCE [LARGE SCALE GENOMIC DNA]</scope>
</reference>
<gene>
    <name evidence="1" type="ORF">OKIOD_LOCUS7042</name>
</gene>
<keyword evidence="2" id="KW-1185">Reference proteome</keyword>
<evidence type="ECO:0000313" key="1">
    <source>
        <dbReference type="EMBL" id="CAG5098232.1"/>
    </source>
</evidence>
<dbReference type="Proteomes" id="UP001158576">
    <property type="component" value="Chromosome XSR"/>
</dbReference>
<organism evidence="1 2">
    <name type="scientific">Oikopleura dioica</name>
    <name type="common">Tunicate</name>
    <dbReference type="NCBI Taxonomy" id="34765"/>
    <lineage>
        <taxon>Eukaryota</taxon>
        <taxon>Metazoa</taxon>
        <taxon>Chordata</taxon>
        <taxon>Tunicata</taxon>
        <taxon>Appendicularia</taxon>
        <taxon>Copelata</taxon>
        <taxon>Oikopleuridae</taxon>
        <taxon>Oikopleura</taxon>
    </lineage>
</organism>
<proteinExistence type="predicted"/>